<dbReference type="InterPro" id="IPR037232">
    <property type="entry name" value="NADH_quin_OxRdtase_su_C/D-like"/>
</dbReference>
<feature type="binding site" evidence="3">
    <location>
        <position position="440"/>
    </location>
    <ligand>
        <name>Mg(2+)</name>
        <dbReference type="ChEBI" id="CHEBI:18420"/>
    </ligand>
</feature>
<name>A0A5C8ULJ6_9MICO</name>
<dbReference type="GO" id="GO:0051287">
    <property type="term" value="F:NAD binding"/>
    <property type="evidence" value="ECO:0007669"/>
    <property type="project" value="InterPro"/>
</dbReference>
<dbReference type="AlphaFoldDB" id="A0A5C8ULJ6"/>
<evidence type="ECO:0000313" key="6">
    <source>
        <dbReference type="EMBL" id="TXN29023.1"/>
    </source>
</evidence>
<comment type="caution">
    <text evidence="6">The sequence shown here is derived from an EMBL/GenBank/DDBJ whole genome shotgun (WGS) entry which is preliminary data.</text>
</comment>
<dbReference type="Pfam" id="PF00374">
    <property type="entry name" value="NiFeSe_Hases"/>
    <property type="match status" value="1"/>
</dbReference>
<evidence type="ECO:0000259" key="4">
    <source>
        <dbReference type="Pfam" id="PF00329"/>
    </source>
</evidence>
<dbReference type="InterPro" id="IPR029014">
    <property type="entry name" value="NiFe-Hase_large"/>
</dbReference>
<dbReference type="GO" id="GO:0016151">
    <property type="term" value="F:nickel cation binding"/>
    <property type="evidence" value="ECO:0007669"/>
    <property type="project" value="InterPro"/>
</dbReference>
<evidence type="ECO:0000256" key="1">
    <source>
        <dbReference type="ARBA" id="ARBA00023002"/>
    </source>
</evidence>
<evidence type="ECO:0000256" key="3">
    <source>
        <dbReference type="PIRSR" id="PIRSR601501-1"/>
    </source>
</evidence>
<dbReference type="InterPro" id="IPR001268">
    <property type="entry name" value="NADH_UbQ_OxRdtase_30kDa_su"/>
</dbReference>
<dbReference type="InterPro" id="IPR052197">
    <property type="entry name" value="ComplexI_49kDa-like"/>
</dbReference>
<dbReference type="GO" id="GO:0016651">
    <property type="term" value="F:oxidoreductase activity, acting on NAD(P)H"/>
    <property type="evidence" value="ECO:0007669"/>
    <property type="project" value="InterPro"/>
</dbReference>
<reference evidence="6 7" key="1">
    <citation type="submission" date="2019-08" db="EMBL/GenBank/DDBJ databases">
        <title>Bacterial whole genome sequence for Glaciihabitans sp. CHu50b-6-2.</title>
        <authorList>
            <person name="Jin L."/>
        </authorList>
    </citation>
    <scope>NUCLEOTIDE SEQUENCE [LARGE SCALE GENOMIC DNA]</scope>
    <source>
        <strain evidence="6 7">CHu50b-6-2</strain>
    </source>
</reference>
<accession>A0A5C8ULJ6</accession>
<dbReference type="Gene3D" id="1.10.645.10">
    <property type="entry name" value="Cytochrome-c3 Hydrogenase, chain B"/>
    <property type="match status" value="1"/>
</dbReference>
<dbReference type="Gene3D" id="3.30.460.80">
    <property type="entry name" value="NADH:ubiquinone oxidoreductase, 30kDa subunit"/>
    <property type="match status" value="1"/>
</dbReference>
<dbReference type="Pfam" id="PF00346">
    <property type="entry name" value="Complex1_49kDa"/>
    <property type="match status" value="1"/>
</dbReference>
<dbReference type="GO" id="GO:0048038">
    <property type="term" value="F:quinone binding"/>
    <property type="evidence" value="ECO:0007669"/>
    <property type="project" value="InterPro"/>
</dbReference>
<proteinExistence type="predicted"/>
<gene>
    <name evidence="6" type="ORF">FVP33_15520</name>
</gene>
<keyword evidence="7" id="KW-1185">Reference proteome</keyword>
<protein>
    <submittedName>
        <fullName evidence="6">Formate hydrogenase</fullName>
    </submittedName>
</protein>
<feature type="domain" description="NADH:ubiquinone oxidoreductase 30kDa subunit" evidence="4">
    <location>
        <begin position="16"/>
        <end position="107"/>
    </location>
</feature>
<keyword evidence="2" id="KW-0520">NAD</keyword>
<dbReference type="PANTHER" id="PTHR43485">
    <property type="entry name" value="HYDROGENASE-4 COMPONENT G"/>
    <property type="match status" value="1"/>
</dbReference>
<dbReference type="Proteomes" id="UP000321379">
    <property type="component" value="Unassembled WGS sequence"/>
</dbReference>
<keyword evidence="3" id="KW-0460">Magnesium</keyword>
<feature type="domain" description="NADH-quinone oxidoreductase subunit D" evidence="5">
    <location>
        <begin position="250"/>
        <end position="394"/>
    </location>
</feature>
<dbReference type="PANTHER" id="PTHR43485:SF1">
    <property type="entry name" value="FORMATE HYDROGENLYASE SUBUNIT 5-RELATED"/>
    <property type="match status" value="1"/>
</dbReference>
<dbReference type="Pfam" id="PF00329">
    <property type="entry name" value="Complex1_30kDa"/>
    <property type="match status" value="1"/>
</dbReference>
<dbReference type="EMBL" id="VRMG01000010">
    <property type="protein sequence ID" value="TXN29023.1"/>
    <property type="molecule type" value="Genomic_DNA"/>
</dbReference>
<feature type="binding site" evidence="3">
    <location>
        <position position="170"/>
    </location>
    <ligand>
        <name>Mg(2+)</name>
        <dbReference type="ChEBI" id="CHEBI:18420"/>
    </ligand>
</feature>
<evidence type="ECO:0000259" key="5">
    <source>
        <dbReference type="Pfam" id="PF00346"/>
    </source>
</evidence>
<keyword evidence="3" id="KW-0479">Metal-binding</keyword>
<dbReference type="SUPFAM" id="SSF143243">
    <property type="entry name" value="Nqo5-like"/>
    <property type="match status" value="1"/>
</dbReference>
<dbReference type="GO" id="GO:0008137">
    <property type="term" value="F:NADH dehydrogenase (ubiquinone) activity"/>
    <property type="evidence" value="ECO:0007669"/>
    <property type="project" value="InterPro"/>
</dbReference>
<dbReference type="PROSITE" id="PS00535">
    <property type="entry name" value="COMPLEX1_49K"/>
    <property type="match status" value="1"/>
</dbReference>
<dbReference type="InterPro" id="IPR014029">
    <property type="entry name" value="NADH_UbQ_OxRdtase_49kDa_CS"/>
</dbReference>
<sequence>MREASALLERGYRLALVACHEDDDVFRIVYLFAGRSREQPIEVVVSIPADDAWVPSLTEVSYSAGQFEREMFDLYGVLPQGHPQPHRLLRHAHWPHSWHPMRRDAKVAPVFGPDIASFPFVEVEGAGVYEIAVGPIHAGIIEPGHFRFSVVGETIVRMETRLWFLHRGIEKLFEGQTPAAAITLAEQITGDTSIGHSLAFVAAVEEASGIDVPAPDLLVRALLLELERLYNHITDLGALANDAGFGIANVHAQRLRESLMRINRAVAGHRLLRGCLSVGGARVRSLPDPAALRGIAHAVEELVDITLAHPIVRDRFAGTSVLHAEQALAFGTLGYVARASGIDVDARRDLPFVDLGDSFQVPVETGGDVLARYLIRAREFAVSTTVSIDLIERLAGSLGRGRTVTPRAGGSGSSFVEGWRGTIVHRVELTAAGTLSRVKIVDPSFFNWRALPAALADTIVPDFPLTNKSFNQSYAGNDL</sequence>
<organism evidence="6 7">
    <name type="scientific">Lacisediminihabitans profunda</name>
    <dbReference type="NCBI Taxonomy" id="2594790"/>
    <lineage>
        <taxon>Bacteria</taxon>
        <taxon>Bacillati</taxon>
        <taxon>Actinomycetota</taxon>
        <taxon>Actinomycetes</taxon>
        <taxon>Micrococcales</taxon>
        <taxon>Microbacteriaceae</taxon>
        <taxon>Lacisediminihabitans</taxon>
    </lineage>
</organism>
<dbReference type="InterPro" id="IPR001501">
    <property type="entry name" value="Ni-dep_hyd_lsu"/>
</dbReference>
<dbReference type="SUPFAM" id="SSF56762">
    <property type="entry name" value="HydB/Nqo4-like"/>
    <property type="match status" value="1"/>
</dbReference>
<evidence type="ECO:0000256" key="2">
    <source>
        <dbReference type="ARBA" id="ARBA00023027"/>
    </source>
</evidence>
<evidence type="ECO:0000313" key="7">
    <source>
        <dbReference type="Proteomes" id="UP000321379"/>
    </source>
</evidence>
<keyword evidence="1" id="KW-0560">Oxidoreductase</keyword>
<dbReference type="InterPro" id="IPR001135">
    <property type="entry name" value="NADH_Q_OxRdtase_suD"/>
</dbReference>